<feature type="transmembrane region" description="Helical" evidence="2">
    <location>
        <begin position="32"/>
        <end position="52"/>
    </location>
</feature>
<accession>A0A8C2F0E8</accession>
<dbReference type="AlphaFoldDB" id="A0A8C2F0E8"/>
<organism evidence="3 4">
    <name type="scientific">Cyprinus carpio</name>
    <name type="common">Common carp</name>
    <dbReference type="NCBI Taxonomy" id="7962"/>
    <lineage>
        <taxon>Eukaryota</taxon>
        <taxon>Metazoa</taxon>
        <taxon>Chordata</taxon>
        <taxon>Craniata</taxon>
        <taxon>Vertebrata</taxon>
        <taxon>Euteleostomi</taxon>
        <taxon>Actinopterygii</taxon>
        <taxon>Neopterygii</taxon>
        <taxon>Teleostei</taxon>
        <taxon>Ostariophysi</taxon>
        <taxon>Cypriniformes</taxon>
        <taxon>Cyprinidae</taxon>
        <taxon>Cyprininae</taxon>
        <taxon>Cyprinus</taxon>
    </lineage>
</organism>
<dbReference type="Proteomes" id="UP000694701">
    <property type="component" value="Unplaced"/>
</dbReference>
<proteinExistence type="predicted"/>
<dbReference type="Ensembl" id="ENSCCRT00020053009.1">
    <property type="protein sequence ID" value="ENSCCRP00020048647.1"/>
    <property type="gene ID" value="ENSCCRG00020021613.1"/>
</dbReference>
<evidence type="ECO:0000256" key="2">
    <source>
        <dbReference type="SAM" id="Phobius"/>
    </source>
</evidence>
<keyword evidence="2" id="KW-0472">Membrane</keyword>
<evidence type="ECO:0000256" key="1">
    <source>
        <dbReference type="SAM" id="MobiDB-lite"/>
    </source>
</evidence>
<name>A0A8C2F0E8_CYPCA</name>
<sequence length="113" mass="12663">MCNVHDNQQGGGRDHDELQRPQSDVRDGEEVVVAYAVAAGLLGVAGEMRFLVAPHTLRRHHKNQDPENEEDRQPNSPNAGGMSVRAADHGHIKLIKSYTEDIYNVIIIMFIFF</sequence>
<reference evidence="3" key="1">
    <citation type="submission" date="2025-08" db="UniProtKB">
        <authorList>
            <consortium name="Ensembl"/>
        </authorList>
    </citation>
    <scope>IDENTIFICATION</scope>
</reference>
<keyword evidence="2" id="KW-1133">Transmembrane helix</keyword>
<keyword evidence="2" id="KW-0812">Transmembrane</keyword>
<feature type="region of interest" description="Disordered" evidence="1">
    <location>
        <begin position="55"/>
        <end position="84"/>
    </location>
</feature>
<evidence type="ECO:0000313" key="3">
    <source>
        <dbReference type="Ensembl" id="ENSCCRP00020048647.1"/>
    </source>
</evidence>
<evidence type="ECO:0000313" key="4">
    <source>
        <dbReference type="Proteomes" id="UP000694701"/>
    </source>
</evidence>
<protein>
    <submittedName>
        <fullName evidence="3">Uncharacterized protein</fullName>
    </submittedName>
</protein>
<feature type="region of interest" description="Disordered" evidence="1">
    <location>
        <begin position="1"/>
        <end position="26"/>
    </location>
</feature>
<feature type="compositionally biased region" description="Basic and acidic residues" evidence="1">
    <location>
        <begin position="12"/>
        <end position="26"/>
    </location>
</feature>